<dbReference type="RefSeq" id="WP_395577972.1">
    <property type="nucleotide sequence ID" value="NZ_JAVCQK010000632.1"/>
</dbReference>
<accession>A0ABW7NWI6</accession>
<gene>
    <name evidence="1" type="ORF">RA271_29690</name>
</gene>
<dbReference type="EMBL" id="JAVCQK010000632">
    <property type="protein sequence ID" value="MFH7519275.1"/>
    <property type="molecule type" value="Genomic_DNA"/>
</dbReference>
<organism evidence="1 2">
    <name type="scientific">Pseudomonas syringae pv. tagetis</name>
    <dbReference type="NCBI Taxonomy" id="129140"/>
    <lineage>
        <taxon>Bacteria</taxon>
        <taxon>Pseudomonadati</taxon>
        <taxon>Pseudomonadota</taxon>
        <taxon>Gammaproteobacteria</taxon>
        <taxon>Pseudomonadales</taxon>
        <taxon>Pseudomonadaceae</taxon>
        <taxon>Pseudomonas</taxon>
    </lineage>
</organism>
<sequence>LRLVYVTQRIAKAPTIKPMFFKDYLNLFHQGIEAGSPWLNDRNHLEGGYVSIFVGQTDQKSASRIVIAMAIKSTGAGYA</sequence>
<proteinExistence type="predicted"/>
<name>A0ABW7NWI6_9PSED</name>
<protein>
    <submittedName>
        <fullName evidence="1">Uncharacterized protein</fullName>
    </submittedName>
</protein>
<dbReference type="Proteomes" id="UP001610657">
    <property type="component" value="Unassembled WGS sequence"/>
</dbReference>
<comment type="caution">
    <text evidence="1">The sequence shown here is derived from an EMBL/GenBank/DDBJ whole genome shotgun (WGS) entry which is preliminary data.</text>
</comment>
<evidence type="ECO:0000313" key="2">
    <source>
        <dbReference type="Proteomes" id="UP001610657"/>
    </source>
</evidence>
<keyword evidence="2" id="KW-1185">Reference proteome</keyword>
<reference evidence="1 2" key="1">
    <citation type="submission" date="2023-08" db="EMBL/GenBank/DDBJ databases">
        <title>Genomic and mutational analysis of Pseudomonas syringae pv. tagetis EB037 pathogenicity on sunflower.</title>
        <authorList>
            <person name="Maul J.E."/>
        </authorList>
    </citation>
    <scope>NUCLEOTIDE SEQUENCE [LARGE SCALE GENOMIC DNA]</scope>
    <source>
        <strain evidence="1 2">EB037_T1</strain>
    </source>
</reference>
<feature type="non-terminal residue" evidence="1">
    <location>
        <position position="1"/>
    </location>
</feature>
<evidence type="ECO:0000313" key="1">
    <source>
        <dbReference type="EMBL" id="MFH7519275.1"/>
    </source>
</evidence>